<dbReference type="InterPro" id="IPR043129">
    <property type="entry name" value="ATPase_NBD"/>
</dbReference>
<sequence length="394" mass="45785">MISPPISKKRKEEIFLALDIGTEAIKALIFKREKEKNIILGADLKEYYRLGIQDGLDLEKETMKGAILEVVNEAKNQAKIKTKDYITLWRPPGSILKERIVFNYFRRENPKKIISREEDGEIYKKIINQAQQEISQEIFQKFGILPQDLHFIDCRILQRKIDGYQVNQLTGFSGQELVSRILLTFMPRNYLEEIRRVAKDLNLNNSRLVPEAESLFLAFFGQKVTGIFLDIGGRSTQIFLVRNGQLKALNDFEMGGDIFSQKLSHTLGIDEVQAEELKIRYTQRVLSEEVRKRIKEIFHFSCQFWFNSLKLKLKEIYQKEEKIFPPIIFIFGGGSLLPEIEEILGEGKWEDLPFLSQPEIKFVLPKDLKNIRDKGKIITTSQYIPSLLLCYTNA</sequence>
<dbReference type="Proteomes" id="UP000176752">
    <property type="component" value="Unassembled WGS sequence"/>
</dbReference>
<evidence type="ECO:0000313" key="2">
    <source>
        <dbReference type="EMBL" id="OGZ17401.1"/>
    </source>
</evidence>
<dbReference type="SMART" id="SM00842">
    <property type="entry name" value="FtsA"/>
    <property type="match status" value="1"/>
</dbReference>
<comment type="caution">
    <text evidence="2">The sequence shown here is derived from an EMBL/GenBank/DDBJ whole genome shotgun (WGS) entry which is preliminary data.</text>
</comment>
<dbReference type="GO" id="GO:0051301">
    <property type="term" value="P:cell division"/>
    <property type="evidence" value="ECO:0007669"/>
    <property type="project" value="InterPro"/>
</dbReference>
<proteinExistence type="predicted"/>
<dbReference type="EMBL" id="MHLV01000028">
    <property type="protein sequence ID" value="OGZ17401.1"/>
    <property type="molecule type" value="Genomic_DNA"/>
</dbReference>
<dbReference type="Pfam" id="PF14450">
    <property type="entry name" value="FtsA"/>
    <property type="match status" value="1"/>
</dbReference>
<name>A0A1G2DWI3_9BACT</name>
<dbReference type="PANTHER" id="PTHR32432">
    <property type="entry name" value="CELL DIVISION PROTEIN FTSA-RELATED"/>
    <property type="match status" value="1"/>
</dbReference>
<feature type="domain" description="SHS2" evidence="1">
    <location>
        <begin position="15"/>
        <end position="215"/>
    </location>
</feature>
<protein>
    <recommendedName>
        <fullName evidence="1">SHS2 domain-containing protein</fullName>
    </recommendedName>
</protein>
<organism evidence="2 3">
    <name type="scientific">Candidatus Nealsonbacteria bacterium RBG_13_36_15</name>
    <dbReference type="NCBI Taxonomy" id="1801660"/>
    <lineage>
        <taxon>Bacteria</taxon>
        <taxon>Candidatus Nealsoniibacteriota</taxon>
    </lineage>
</organism>
<dbReference type="Gene3D" id="3.30.1490.300">
    <property type="match status" value="1"/>
</dbReference>
<dbReference type="SUPFAM" id="SSF53067">
    <property type="entry name" value="Actin-like ATPase domain"/>
    <property type="match status" value="1"/>
</dbReference>
<dbReference type="InterPro" id="IPR050696">
    <property type="entry name" value="FtsA/MreB"/>
</dbReference>
<dbReference type="AlphaFoldDB" id="A0A1G2DWI3"/>
<gene>
    <name evidence="2" type="ORF">A2Z78_00630</name>
</gene>
<reference evidence="2 3" key="1">
    <citation type="journal article" date="2016" name="Nat. Commun.">
        <title>Thousands of microbial genomes shed light on interconnected biogeochemical processes in an aquifer system.</title>
        <authorList>
            <person name="Anantharaman K."/>
            <person name="Brown C.T."/>
            <person name="Hug L.A."/>
            <person name="Sharon I."/>
            <person name="Castelle C.J."/>
            <person name="Probst A.J."/>
            <person name="Thomas B.C."/>
            <person name="Singh A."/>
            <person name="Wilkins M.J."/>
            <person name="Karaoz U."/>
            <person name="Brodie E.L."/>
            <person name="Williams K.H."/>
            <person name="Hubbard S.S."/>
            <person name="Banfield J.F."/>
        </authorList>
    </citation>
    <scope>NUCLEOTIDE SEQUENCE [LARGE SCALE GENOMIC DNA]</scope>
</reference>
<evidence type="ECO:0000313" key="3">
    <source>
        <dbReference type="Proteomes" id="UP000176752"/>
    </source>
</evidence>
<evidence type="ECO:0000259" key="1">
    <source>
        <dbReference type="SMART" id="SM00842"/>
    </source>
</evidence>
<accession>A0A1G2DWI3</accession>
<dbReference type="InterPro" id="IPR003494">
    <property type="entry name" value="SHS2_FtsA"/>
</dbReference>
<dbReference type="Gene3D" id="3.30.420.40">
    <property type="match status" value="2"/>
</dbReference>
<dbReference type="STRING" id="1801660.A2Z78_00630"/>